<name>A0A0A9BQX6_ARUDO</name>
<accession>A0A0A9BQX6</accession>
<dbReference type="EMBL" id="GBRH01236248">
    <property type="protein sequence ID" value="JAD61647.1"/>
    <property type="molecule type" value="Transcribed_RNA"/>
</dbReference>
<evidence type="ECO:0000313" key="1">
    <source>
        <dbReference type="EMBL" id="JAD61647.1"/>
    </source>
</evidence>
<protein>
    <submittedName>
        <fullName evidence="1">Uncharacterized protein</fullName>
    </submittedName>
</protein>
<organism evidence="1">
    <name type="scientific">Arundo donax</name>
    <name type="common">Giant reed</name>
    <name type="synonym">Donax arundinaceus</name>
    <dbReference type="NCBI Taxonomy" id="35708"/>
    <lineage>
        <taxon>Eukaryota</taxon>
        <taxon>Viridiplantae</taxon>
        <taxon>Streptophyta</taxon>
        <taxon>Embryophyta</taxon>
        <taxon>Tracheophyta</taxon>
        <taxon>Spermatophyta</taxon>
        <taxon>Magnoliopsida</taxon>
        <taxon>Liliopsida</taxon>
        <taxon>Poales</taxon>
        <taxon>Poaceae</taxon>
        <taxon>PACMAD clade</taxon>
        <taxon>Arundinoideae</taxon>
        <taxon>Arundineae</taxon>
        <taxon>Arundo</taxon>
    </lineage>
</organism>
<dbReference type="AlphaFoldDB" id="A0A0A9BQX6"/>
<proteinExistence type="predicted"/>
<sequence>MISLQNNFSKEHDHHFARFYRQV</sequence>
<reference evidence="1" key="1">
    <citation type="submission" date="2014-09" db="EMBL/GenBank/DDBJ databases">
        <authorList>
            <person name="Magalhaes I.L.F."/>
            <person name="Oliveira U."/>
            <person name="Santos F.R."/>
            <person name="Vidigal T.H.D.A."/>
            <person name="Brescovit A.D."/>
            <person name="Santos A.J."/>
        </authorList>
    </citation>
    <scope>NUCLEOTIDE SEQUENCE</scope>
    <source>
        <tissue evidence="1">Shoot tissue taken approximately 20 cm above the soil surface</tissue>
    </source>
</reference>
<reference evidence="1" key="2">
    <citation type="journal article" date="2015" name="Data Brief">
        <title>Shoot transcriptome of the giant reed, Arundo donax.</title>
        <authorList>
            <person name="Barrero R.A."/>
            <person name="Guerrero F.D."/>
            <person name="Moolhuijzen P."/>
            <person name="Goolsby J.A."/>
            <person name="Tidwell J."/>
            <person name="Bellgard S.E."/>
            <person name="Bellgard M.I."/>
        </authorList>
    </citation>
    <scope>NUCLEOTIDE SEQUENCE</scope>
    <source>
        <tissue evidence="1">Shoot tissue taken approximately 20 cm above the soil surface</tissue>
    </source>
</reference>